<protein>
    <submittedName>
        <fullName evidence="2">Uncharacterized protein</fullName>
    </submittedName>
</protein>
<dbReference type="AlphaFoldDB" id="A0AAW3T0P9"/>
<dbReference type="RefSeq" id="WP_181846235.1">
    <property type="nucleotide sequence ID" value="NZ_JACERJ010000026.1"/>
</dbReference>
<comment type="caution">
    <text evidence="2">The sequence shown here is derived from an EMBL/GenBank/DDBJ whole genome shotgun (WGS) entry which is preliminary data.</text>
</comment>
<dbReference type="EMBL" id="JACERJ010000026">
    <property type="protein sequence ID" value="MBA5206421.1"/>
    <property type="molecule type" value="Genomic_DNA"/>
</dbReference>
<proteinExistence type="predicted"/>
<evidence type="ECO:0000313" key="2">
    <source>
        <dbReference type="EMBL" id="MBA5206421.1"/>
    </source>
</evidence>
<feature type="transmembrane region" description="Helical" evidence="1">
    <location>
        <begin position="6"/>
        <end position="22"/>
    </location>
</feature>
<evidence type="ECO:0000313" key="3">
    <source>
        <dbReference type="Proteomes" id="UP000557749"/>
    </source>
</evidence>
<gene>
    <name evidence="2" type="ORF">H2Y57_22355</name>
</gene>
<keyword evidence="1" id="KW-0812">Transmembrane</keyword>
<feature type="transmembrane region" description="Helical" evidence="1">
    <location>
        <begin position="70"/>
        <end position="88"/>
    </location>
</feature>
<reference evidence="2 3" key="1">
    <citation type="submission" date="2020-07" db="EMBL/GenBank/DDBJ databases">
        <title>Characterization of Pectobacterium aroidearum strains causing soft rot on Amorphophallus konjac.</title>
        <authorList>
            <person name="Xie H."/>
        </authorList>
    </citation>
    <scope>NUCLEOTIDE SEQUENCE [LARGE SCALE GENOMIC DNA]</scope>
    <source>
        <strain evidence="2 3">MY7</strain>
    </source>
</reference>
<evidence type="ECO:0000256" key="1">
    <source>
        <dbReference type="SAM" id="Phobius"/>
    </source>
</evidence>
<sequence>MLIVVLIVLYSASLIFLSHGNIMKREKKVITFLILVFAFCLAIIIGSYILNFRNSSISNNPSDWGVLGDYFGGILNPLISLITLFFLIKTYLSQKEELYQSEIAADEQRQISQKTVYVQLLNTKISASYEIIALYRGEMEGVTNAMNASGNGRSYTSMEGKRYFSDNEQREYRLSMARKINVELEKIDNYLKEIQSLSN</sequence>
<name>A0AAW3T0P9_9GAMM</name>
<dbReference type="Proteomes" id="UP000557749">
    <property type="component" value="Unassembled WGS sequence"/>
</dbReference>
<keyword evidence="1" id="KW-1133">Transmembrane helix</keyword>
<keyword evidence="1" id="KW-0472">Membrane</keyword>
<organism evidence="2 3">
    <name type="scientific">Pectobacterium aroidearum</name>
    <dbReference type="NCBI Taxonomy" id="1201031"/>
    <lineage>
        <taxon>Bacteria</taxon>
        <taxon>Pseudomonadati</taxon>
        <taxon>Pseudomonadota</taxon>
        <taxon>Gammaproteobacteria</taxon>
        <taxon>Enterobacterales</taxon>
        <taxon>Pectobacteriaceae</taxon>
        <taxon>Pectobacterium</taxon>
    </lineage>
</organism>
<accession>A0AAW3T0P9</accession>
<feature type="transmembrane region" description="Helical" evidence="1">
    <location>
        <begin position="29"/>
        <end position="50"/>
    </location>
</feature>